<reference evidence="1 2" key="1">
    <citation type="journal article" date="2017" name="Sci. Rep.">
        <title>Characterization and diversity of phages infecting Aeromonas salmonicida subsp. salmonicida.</title>
        <authorList>
            <person name="Vincent A.T."/>
            <person name="Paquet V.E."/>
            <person name="Bernatchez A."/>
            <person name="Tremblay D.M."/>
            <person name="Moineau S."/>
            <person name="Charette S.J."/>
        </authorList>
    </citation>
    <scope>NUCLEOTIDE SEQUENCE [LARGE SCALE GENOMIC DNA]</scope>
</reference>
<proteinExistence type="predicted"/>
<organism evidence="1 2">
    <name type="scientific">Aeromonas phage 44RR2.8t.2</name>
    <dbReference type="NCBI Taxonomy" id="1932900"/>
    <lineage>
        <taxon>Viruses</taxon>
        <taxon>Duplodnaviria</taxon>
        <taxon>Heunggongvirae</taxon>
        <taxon>Uroviricota</taxon>
        <taxon>Caudoviricetes</taxon>
        <taxon>Pantevenvirales</taxon>
        <taxon>Straboviridae</taxon>
        <taxon>Biquartavirus</taxon>
        <taxon>Biquartavirus 44RR2</taxon>
    </lineage>
</organism>
<evidence type="ECO:0000313" key="2">
    <source>
        <dbReference type="Proteomes" id="UP000222894"/>
    </source>
</evidence>
<evidence type="ECO:0000313" key="1">
    <source>
        <dbReference type="EMBL" id="APU00692.1"/>
    </source>
</evidence>
<dbReference type="Proteomes" id="UP000222894">
    <property type="component" value="Genome"/>
</dbReference>
<accession>A0A219Y9Q4</accession>
<protein>
    <submittedName>
        <fullName evidence="1">Tail fiber protein</fullName>
    </submittedName>
</protein>
<sequence length="377" mass="42165">MATQFMAHLGPSYVETSHLSENNAIKYKLEALGSNADSTVKVPFIKLNGASRLSSYSRGITAVTISPTGVASNQATFDLYTRPEHFDTLRSYLMSAPSNNIVVLVSYDAMKSTEAFDEFMYQYGSRSWPGVPYLNKVLPDSRLYRSSYVAIFNTSLKRFCYENFVGNDYTATSDTSAYLEVVFDTVEDIGACGTPERKVDDINEYFSRPDDYAFIRYFPTENITNWEAIYHVKCELYNDQVLKDANGHARLYLWTQNSGGTWFSQMILSNVDGVVGQWNTYEGYFKLPAAGGGATLWGCQAYRWPSSAKVGLAGARNVIVTRVTRDDDDKVENAAFGVNGMRANTLSDNGNFSNPVMQLLNLKPKNVVTSNELRERT</sequence>
<dbReference type="PROSITE" id="PS52031">
    <property type="entry name" value="GG_LECTIN"/>
    <property type="match status" value="1"/>
</dbReference>
<dbReference type="EMBL" id="KY290948">
    <property type="protein sequence ID" value="APU00692.1"/>
    <property type="molecule type" value="Genomic_DNA"/>
</dbReference>
<name>A0A219Y9Q4_9CAUD</name>